<feature type="domain" description="Dihydrodipicolinate reductase N-terminal" evidence="13">
    <location>
        <begin position="1"/>
        <end position="101"/>
    </location>
</feature>
<dbReference type="GO" id="GO:0019877">
    <property type="term" value="P:diaminopimelate biosynthetic process"/>
    <property type="evidence" value="ECO:0007669"/>
    <property type="project" value="UniProtKB-UniRule"/>
</dbReference>
<evidence type="ECO:0000256" key="1">
    <source>
        <dbReference type="ARBA" id="ARBA00006642"/>
    </source>
</evidence>
<dbReference type="Pfam" id="PF05173">
    <property type="entry name" value="DapB_C"/>
    <property type="match status" value="1"/>
</dbReference>
<keyword evidence="6 12" id="KW-0520">NAD</keyword>
<keyword evidence="5 12" id="KW-0560">Oxidoreductase</keyword>
<dbReference type="PIRSF" id="PIRSF000161">
    <property type="entry name" value="DHPR"/>
    <property type="match status" value="1"/>
</dbReference>
<comment type="catalytic activity">
    <reaction evidence="10 12">
        <text>(S)-2,3,4,5-tetrahydrodipicolinate + NADP(+) + H2O = (2S,4S)-4-hydroxy-2,3,4,5-tetrahydrodipicolinate + NADPH + H(+)</text>
        <dbReference type="Rhea" id="RHEA:35331"/>
        <dbReference type="ChEBI" id="CHEBI:15377"/>
        <dbReference type="ChEBI" id="CHEBI:15378"/>
        <dbReference type="ChEBI" id="CHEBI:16845"/>
        <dbReference type="ChEBI" id="CHEBI:57783"/>
        <dbReference type="ChEBI" id="CHEBI:58349"/>
        <dbReference type="ChEBI" id="CHEBI:67139"/>
        <dbReference type="EC" id="1.17.1.8"/>
    </reaction>
</comment>
<dbReference type="HAMAP" id="MF_00102">
    <property type="entry name" value="DapB"/>
    <property type="match status" value="1"/>
</dbReference>
<dbReference type="InterPro" id="IPR023940">
    <property type="entry name" value="DHDPR_bac"/>
</dbReference>
<dbReference type="Proteomes" id="UP000031465">
    <property type="component" value="Unassembled WGS sequence"/>
</dbReference>
<proteinExistence type="inferred from homology"/>
<evidence type="ECO:0000256" key="6">
    <source>
        <dbReference type="ARBA" id="ARBA00023027"/>
    </source>
</evidence>
<evidence type="ECO:0000256" key="12">
    <source>
        <dbReference type="HAMAP-Rule" id="MF_00102"/>
    </source>
</evidence>
<evidence type="ECO:0000256" key="2">
    <source>
        <dbReference type="ARBA" id="ARBA00022605"/>
    </source>
</evidence>
<sequence length="223" mass="25275">MKIGLLGYGKIGKLIEKIALEKGHEIIAIITREVNDFQKKLEQVDVLIDFSHPEVVLDHINWSIILNKPIVIGTTGWEDQLEQAREQIQKSTTGCLYSPNFLIGIQLFKQIVSYAAQLIRPFEEFDIAGVEFHHNKKLDTPSGTAKALIKNIQEVLPHYSLKFSSIRCGHMPGTHTLYFDSPTDTIILTHEARNREGFAMGAIKAAEWLKDKQGFFTIEDLVF</sequence>
<dbReference type="GO" id="GO:0008839">
    <property type="term" value="F:4-hydroxy-tetrahydrodipicolinate reductase"/>
    <property type="evidence" value="ECO:0007669"/>
    <property type="project" value="UniProtKB-EC"/>
</dbReference>
<evidence type="ECO:0000256" key="4">
    <source>
        <dbReference type="ARBA" id="ARBA00022915"/>
    </source>
</evidence>
<comment type="caution">
    <text evidence="12">Was originally thought to be a dihydrodipicolinate reductase (DHDPR), catalyzing the conversion of dihydrodipicolinate to tetrahydrodipicolinate. However, it was shown in E.coli that the substrate of the enzymatic reaction is not dihydrodipicolinate (DHDP) but in fact (2S,4S)-4-hydroxy-2,3,4,5-tetrahydrodipicolinic acid (HTPA), the product released by the DapA-catalyzed reaction.</text>
</comment>
<feature type="active site" description="Proton donor/acceptor" evidence="12">
    <location>
        <position position="133"/>
    </location>
</feature>
<dbReference type="GO" id="GO:0005829">
    <property type="term" value="C:cytosol"/>
    <property type="evidence" value="ECO:0007669"/>
    <property type="project" value="TreeGrafter"/>
</dbReference>
<feature type="binding site" evidence="12">
    <location>
        <begin position="98"/>
        <end position="101"/>
    </location>
    <ligand>
        <name>NAD(+)</name>
        <dbReference type="ChEBI" id="CHEBI:57540"/>
    </ligand>
</feature>
<evidence type="ECO:0000256" key="5">
    <source>
        <dbReference type="ARBA" id="ARBA00023002"/>
    </source>
</evidence>
<feature type="binding site" evidence="12">
    <location>
        <begin position="143"/>
        <end position="144"/>
    </location>
    <ligand>
        <name>(S)-2,3,4,5-tetrahydrodipicolinate</name>
        <dbReference type="ChEBI" id="CHEBI:16845"/>
    </ligand>
</feature>
<organism evidence="15 16">
    <name type="scientific">Candidatus Protochlamydia amoebophila</name>
    <dbReference type="NCBI Taxonomy" id="362787"/>
    <lineage>
        <taxon>Bacteria</taxon>
        <taxon>Pseudomonadati</taxon>
        <taxon>Chlamydiota</taxon>
        <taxon>Chlamydiia</taxon>
        <taxon>Parachlamydiales</taxon>
        <taxon>Parachlamydiaceae</taxon>
        <taxon>Candidatus Protochlamydia</taxon>
    </lineage>
</organism>
<keyword evidence="12" id="KW-0963">Cytoplasm</keyword>
<dbReference type="InterPro" id="IPR036291">
    <property type="entry name" value="NAD(P)-bd_dom_sf"/>
</dbReference>
<dbReference type="SUPFAM" id="SSF51735">
    <property type="entry name" value="NAD(P)-binding Rossmann-fold domains"/>
    <property type="match status" value="1"/>
</dbReference>
<dbReference type="PANTHER" id="PTHR20836:SF0">
    <property type="entry name" value="4-HYDROXY-TETRAHYDRODIPICOLINATE REDUCTASE 1, CHLOROPLASTIC-RELATED"/>
    <property type="match status" value="1"/>
</dbReference>
<dbReference type="InterPro" id="IPR000846">
    <property type="entry name" value="DapB_N"/>
</dbReference>
<feature type="binding site" evidence="12">
    <location>
        <position position="134"/>
    </location>
    <ligand>
        <name>(S)-2,3,4,5-tetrahydrodipicolinate</name>
        <dbReference type="ChEBI" id="CHEBI:16845"/>
    </ligand>
</feature>
<comment type="caution">
    <text evidence="12">Lacks conserved residue(s) required for the propagation of feature annotation.</text>
</comment>
<evidence type="ECO:0000256" key="8">
    <source>
        <dbReference type="ARBA" id="ARBA00037922"/>
    </source>
</evidence>
<dbReference type="EC" id="1.17.1.8" evidence="9 12"/>
<evidence type="ECO:0000256" key="9">
    <source>
        <dbReference type="ARBA" id="ARBA00038983"/>
    </source>
</evidence>
<dbReference type="Gene3D" id="3.40.50.720">
    <property type="entry name" value="NAD(P)-binding Rossmann-like Domain"/>
    <property type="match status" value="1"/>
</dbReference>
<accession>A0A0C1JZU4</accession>
<comment type="function">
    <text evidence="12">Catalyzes the conversion of 4-hydroxy-tetrahydrodipicolinate (HTPA) to tetrahydrodipicolinate.</text>
</comment>
<dbReference type="CDD" id="cd02274">
    <property type="entry name" value="DHDPR_N"/>
    <property type="match status" value="1"/>
</dbReference>
<dbReference type="Pfam" id="PF01113">
    <property type="entry name" value="DapB_N"/>
    <property type="match status" value="1"/>
</dbReference>
<keyword evidence="4 12" id="KW-0220">Diaminopimelate biosynthesis</keyword>
<dbReference type="Gene3D" id="3.30.360.10">
    <property type="entry name" value="Dihydrodipicolinate Reductase, domain 2"/>
    <property type="match status" value="1"/>
</dbReference>
<dbReference type="UniPathway" id="UPA00034">
    <property type="reaction ID" value="UER00018"/>
</dbReference>
<dbReference type="GO" id="GO:0050661">
    <property type="term" value="F:NADP binding"/>
    <property type="evidence" value="ECO:0007669"/>
    <property type="project" value="UniProtKB-UniRule"/>
</dbReference>
<dbReference type="GO" id="GO:0009089">
    <property type="term" value="P:lysine biosynthetic process via diaminopimelate"/>
    <property type="evidence" value="ECO:0007669"/>
    <property type="project" value="UniProtKB-UniRule"/>
</dbReference>
<gene>
    <name evidence="12 15" type="primary">dapB</name>
    <name evidence="15" type="ORF">DB44_CA00140</name>
</gene>
<evidence type="ECO:0000256" key="10">
    <source>
        <dbReference type="ARBA" id="ARBA00049080"/>
    </source>
</evidence>
<keyword evidence="3 12" id="KW-0521">NADP</keyword>
<dbReference type="PANTHER" id="PTHR20836">
    <property type="entry name" value="DIHYDRODIPICOLINATE REDUCTASE"/>
    <property type="match status" value="1"/>
</dbReference>
<dbReference type="AlphaFoldDB" id="A0A0C1JZU4"/>
<feature type="active site" description="Proton donor" evidence="12">
    <location>
        <position position="137"/>
    </location>
</feature>
<keyword evidence="7 12" id="KW-0457">Lysine biosynthesis</keyword>
<dbReference type="SUPFAM" id="SSF55347">
    <property type="entry name" value="Glyceraldehyde-3-phosphate dehydrogenase-like, C-terminal domain"/>
    <property type="match status" value="1"/>
</dbReference>
<name>A0A0C1JZU4_9BACT</name>
<dbReference type="PATRIC" id="fig|362787.3.peg.761"/>
<comment type="catalytic activity">
    <reaction evidence="11 12">
        <text>(S)-2,3,4,5-tetrahydrodipicolinate + NAD(+) + H2O = (2S,4S)-4-hydroxy-2,3,4,5-tetrahydrodipicolinate + NADH + H(+)</text>
        <dbReference type="Rhea" id="RHEA:35323"/>
        <dbReference type="ChEBI" id="CHEBI:15377"/>
        <dbReference type="ChEBI" id="CHEBI:15378"/>
        <dbReference type="ChEBI" id="CHEBI:16845"/>
        <dbReference type="ChEBI" id="CHEBI:57540"/>
        <dbReference type="ChEBI" id="CHEBI:57945"/>
        <dbReference type="ChEBI" id="CHEBI:67139"/>
        <dbReference type="EC" id="1.17.1.8"/>
    </reaction>
</comment>
<evidence type="ECO:0000259" key="13">
    <source>
        <dbReference type="Pfam" id="PF01113"/>
    </source>
</evidence>
<dbReference type="RefSeq" id="WP_039357448.1">
    <property type="nucleotide sequence ID" value="NZ_JSAN01000047.1"/>
</dbReference>
<comment type="subunit">
    <text evidence="12">Homotetramer.</text>
</comment>
<feature type="binding site" evidence="12">
    <location>
        <begin position="73"/>
        <end position="75"/>
    </location>
    <ligand>
        <name>NAD(+)</name>
        <dbReference type="ChEBI" id="CHEBI:57540"/>
    </ligand>
</feature>
<dbReference type="GO" id="GO:0016726">
    <property type="term" value="F:oxidoreductase activity, acting on CH or CH2 groups, NAD or NADP as acceptor"/>
    <property type="evidence" value="ECO:0007669"/>
    <property type="project" value="UniProtKB-UniRule"/>
</dbReference>
<evidence type="ECO:0000313" key="16">
    <source>
        <dbReference type="Proteomes" id="UP000031465"/>
    </source>
</evidence>
<keyword evidence="2 12" id="KW-0028">Amino-acid biosynthesis</keyword>
<dbReference type="EMBL" id="JSAN01000047">
    <property type="protein sequence ID" value="KIC72802.1"/>
    <property type="molecule type" value="Genomic_DNA"/>
</dbReference>
<dbReference type="GO" id="GO:0051287">
    <property type="term" value="F:NAD binding"/>
    <property type="evidence" value="ECO:0007669"/>
    <property type="project" value="UniProtKB-UniRule"/>
</dbReference>
<evidence type="ECO:0000256" key="3">
    <source>
        <dbReference type="ARBA" id="ARBA00022857"/>
    </source>
</evidence>
<feature type="binding site" evidence="12">
    <location>
        <position position="32"/>
    </location>
    <ligand>
        <name>NADP(+)</name>
        <dbReference type="ChEBI" id="CHEBI:58349"/>
    </ligand>
</feature>
<dbReference type="InterPro" id="IPR022663">
    <property type="entry name" value="DapB_C"/>
</dbReference>
<comment type="subcellular location">
    <subcellularLocation>
        <location evidence="12">Cytoplasm</location>
    </subcellularLocation>
</comment>
<evidence type="ECO:0000313" key="15">
    <source>
        <dbReference type="EMBL" id="KIC72802.1"/>
    </source>
</evidence>
<reference evidence="15 16" key="1">
    <citation type="journal article" date="2014" name="Mol. Biol. Evol.">
        <title>Massive expansion of Ubiquitination-related gene families within the Chlamydiae.</title>
        <authorList>
            <person name="Domman D."/>
            <person name="Collingro A."/>
            <person name="Lagkouvardos I."/>
            <person name="Gehre L."/>
            <person name="Weinmaier T."/>
            <person name="Rattei T."/>
            <person name="Subtil A."/>
            <person name="Horn M."/>
        </authorList>
    </citation>
    <scope>NUCLEOTIDE SEQUENCE [LARGE SCALE GENOMIC DNA]</scope>
    <source>
        <strain evidence="15 16">EI2</strain>
    </source>
</reference>
<evidence type="ECO:0000256" key="7">
    <source>
        <dbReference type="ARBA" id="ARBA00023154"/>
    </source>
</evidence>
<feature type="domain" description="Dihydrodipicolinate reductase C-terminal" evidence="14">
    <location>
        <begin position="104"/>
        <end position="221"/>
    </location>
</feature>
<comment type="pathway">
    <text evidence="8 12">Amino-acid biosynthesis; L-lysine biosynthesis via DAP pathway; (S)-tetrahydrodipicolinate from L-aspartate: step 4/4.</text>
</comment>
<protein>
    <recommendedName>
        <fullName evidence="9 12">4-hydroxy-tetrahydrodipicolinate reductase</fullName>
        <shortName evidence="12">HTPA reductase</shortName>
        <ecNumber evidence="9 12">1.17.1.8</ecNumber>
    </recommendedName>
</protein>
<evidence type="ECO:0000259" key="14">
    <source>
        <dbReference type="Pfam" id="PF05173"/>
    </source>
</evidence>
<comment type="similarity">
    <text evidence="1 12">Belongs to the DapB family.</text>
</comment>
<comment type="caution">
    <text evidence="15">The sequence shown here is derived from an EMBL/GenBank/DDBJ whole genome shotgun (WGS) entry which is preliminary data.</text>
</comment>
<evidence type="ECO:0000256" key="11">
    <source>
        <dbReference type="ARBA" id="ARBA00049396"/>
    </source>
</evidence>